<evidence type="ECO:0000256" key="2">
    <source>
        <dbReference type="ARBA" id="ARBA00005587"/>
    </source>
</evidence>
<keyword evidence="8" id="KW-1185">Reference proteome</keyword>
<evidence type="ECO:0000313" key="7">
    <source>
        <dbReference type="EMBL" id="MBF4766239.1"/>
    </source>
</evidence>
<evidence type="ECO:0000256" key="3">
    <source>
        <dbReference type="ARBA" id="ARBA00022692"/>
    </source>
</evidence>
<feature type="transmembrane region" description="Helical" evidence="6">
    <location>
        <begin position="137"/>
        <end position="156"/>
    </location>
</feature>
<dbReference type="RefSeq" id="WP_194694393.1">
    <property type="nucleotide sequence ID" value="NZ_JADKPO010000001.1"/>
</dbReference>
<gene>
    <name evidence="7" type="ORF">ISU10_00475</name>
</gene>
<feature type="transmembrane region" description="Helical" evidence="6">
    <location>
        <begin position="196"/>
        <end position="218"/>
    </location>
</feature>
<reference evidence="7" key="1">
    <citation type="submission" date="2020-11" db="EMBL/GenBank/DDBJ databases">
        <title>Nocardioides cynanchi sp. nov., isolated from soil of rhizosphere of Cynanchum wilfordii.</title>
        <authorList>
            <person name="Lee J.-S."/>
            <person name="Suh M.K."/>
            <person name="Kim J.-S."/>
        </authorList>
    </citation>
    <scope>NUCLEOTIDE SEQUENCE</scope>
    <source>
        <strain evidence="7">KCTC 19276</strain>
    </source>
</reference>
<proteinExistence type="inferred from homology"/>
<dbReference type="AlphaFoldDB" id="A0A930VEW8"/>
<sequence>MNALTDNLSTADALTGSVMDRTVLESPEGGAGLLYPRTAGGVALSAFGVGISAASLSFANAHVVDPATGGFFVPVALGTGALALLTGGLWEFRAGRMFSGTFGVIYAGFLLSTGLIIQFFAGPAATAAGGDGLGDALGAYLLLWCAVTALLTICAAKLDWPAFLAFLFLALALLFGGLANVVGIAPGNTGDLLNRIGGWCGIVDAVIAFYLGASILLADLHGRAILPAPAVLRS</sequence>
<evidence type="ECO:0000256" key="5">
    <source>
        <dbReference type="ARBA" id="ARBA00023136"/>
    </source>
</evidence>
<dbReference type="GO" id="GO:0015123">
    <property type="term" value="F:acetate transmembrane transporter activity"/>
    <property type="evidence" value="ECO:0007669"/>
    <property type="project" value="TreeGrafter"/>
</dbReference>
<dbReference type="GO" id="GO:0005886">
    <property type="term" value="C:plasma membrane"/>
    <property type="evidence" value="ECO:0007669"/>
    <property type="project" value="TreeGrafter"/>
</dbReference>
<name>A0A930VEW8_9ACTN</name>
<feature type="transmembrane region" description="Helical" evidence="6">
    <location>
        <begin position="39"/>
        <end position="59"/>
    </location>
</feature>
<protein>
    <recommendedName>
        <fullName evidence="9">GPR1/FUN34/yaaH family protein</fullName>
    </recommendedName>
</protein>
<comment type="caution">
    <text evidence="7">The sequence shown here is derived from an EMBL/GenBank/DDBJ whole genome shotgun (WGS) entry which is preliminary data.</text>
</comment>
<keyword evidence="5 6" id="KW-0472">Membrane</keyword>
<evidence type="ECO:0000313" key="8">
    <source>
        <dbReference type="Proteomes" id="UP000660668"/>
    </source>
</evidence>
<dbReference type="InterPro" id="IPR051633">
    <property type="entry name" value="AceTr"/>
</dbReference>
<accession>A0A930VEW8</accession>
<evidence type="ECO:0000256" key="1">
    <source>
        <dbReference type="ARBA" id="ARBA00004141"/>
    </source>
</evidence>
<evidence type="ECO:0000256" key="6">
    <source>
        <dbReference type="SAM" id="Phobius"/>
    </source>
</evidence>
<evidence type="ECO:0000256" key="4">
    <source>
        <dbReference type="ARBA" id="ARBA00022989"/>
    </source>
</evidence>
<comment type="subcellular location">
    <subcellularLocation>
        <location evidence="1">Membrane</location>
        <topology evidence="1">Multi-pass membrane protein</topology>
    </subcellularLocation>
</comment>
<comment type="similarity">
    <text evidence="2">Belongs to the acetate uptake transporter (AceTr) (TC 2.A.96) family.</text>
</comment>
<feature type="transmembrane region" description="Helical" evidence="6">
    <location>
        <begin position="163"/>
        <end position="184"/>
    </location>
</feature>
<feature type="transmembrane region" description="Helical" evidence="6">
    <location>
        <begin position="71"/>
        <end position="92"/>
    </location>
</feature>
<dbReference type="PANTHER" id="PTHR31123:SF1">
    <property type="entry name" value="ACCUMULATION OF DYADS PROTEIN 2-RELATED"/>
    <property type="match status" value="1"/>
</dbReference>
<feature type="transmembrane region" description="Helical" evidence="6">
    <location>
        <begin position="104"/>
        <end position="125"/>
    </location>
</feature>
<dbReference type="Proteomes" id="UP000660668">
    <property type="component" value="Unassembled WGS sequence"/>
</dbReference>
<dbReference type="PANTHER" id="PTHR31123">
    <property type="entry name" value="ACCUMULATION OF DYADS PROTEIN 2-RELATED"/>
    <property type="match status" value="1"/>
</dbReference>
<dbReference type="InterPro" id="IPR000791">
    <property type="entry name" value="Gpr1/Fun34/SatP-like"/>
</dbReference>
<dbReference type="Pfam" id="PF01184">
    <property type="entry name" value="Gpr1_Fun34_YaaH"/>
    <property type="match status" value="1"/>
</dbReference>
<organism evidence="7 8">
    <name type="scientific">Nocardioides agariphilus</name>
    <dbReference type="NCBI Taxonomy" id="433664"/>
    <lineage>
        <taxon>Bacteria</taxon>
        <taxon>Bacillati</taxon>
        <taxon>Actinomycetota</taxon>
        <taxon>Actinomycetes</taxon>
        <taxon>Propionibacteriales</taxon>
        <taxon>Nocardioidaceae</taxon>
        <taxon>Nocardioides</taxon>
    </lineage>
</organism>
<keyword evidence="3 6" id="KW-0812">Transmembrane</keyword>
<evidence type="ECO:0008006" key="9">
    <source>
        <dbReference type="Google" id="ProtNLM"/>
    </source>
</evidence>
<keyword evidence="4 6" id="KW-1133">Transmembrane helix</keyword>
<dbReference type="EMBL" id="JADKPO010000001">
    <property type="protein sequence ID" value="MBF4766239.1"/>
    <property type="molecule type" value="Genomic_DNA"/>
</dbReference>